<dbReference type="AlphaFoldDB" id="A0A0N1PEN0"/>
<dbReference type="Gene3D" id="3.40.50.1000">
    <property type="entry name" value="HAD superfamily/HAD-like"/>
    <property type="match status" value="1"/>
</dbReference>
<proteinExistence type="predicted"/>
<dbReference type="EMBL" id="LJSK01000004">
    <property type="protein sequence ID" value="KPI90551.1"/>
    <property type="molecule type" value="Genomic_DNA"/>
</dbReference>
<keyword evidence="2" id="KW-1185">Reference proteome</keyword>
<evidence type="ECO:0000313" key="1">
    <source>
        <dbReference type="EMBL" id="KPI90551.1"/>
    </source>
</evidence>
<accession>A0A0N1PEN0</accession>
<dbReference type="Gene3D" id="1.10.720.60">
    <property type="match status" value="1"/>
</dbReference>
<protein>
    <submittedName>
        <fullName evidence="1">Uncharacterized protein</fullName>
    </submittedName>
</protein>
<dbReference type="GO" id="GO:0043874">
    <property type="term" value="F:acireductone synthase activity"/>
    <property type="evidence" value="ECO:0007669"/>
    <property type="project" value="TreeGrafter"/>
</dbReference>
<dbReference type="OMA" id="PLNDWIT"/>
<dbReference type="InterPro" id="IPR023214">
    <property type="entry name" value="HAD_sf"/>
</dbReference>
<gene>
    <name evidence="1" type="ORF">ABL78_0311</name>
</gene>
<dbReference type="PANTHER" id="PTHR20371">
    <property type="entry name" value="ENOLASE-PHOSPHATASE E1"/>
    <property type="match status" value="1"/>
</dbReference>
<organism evidence="1 2">
    <name type="scientific">Leptomonas seymouri</name>
    <dbReference type="NCBI Taxonomy" id="5684"/>
    <lineage>
        <taxon>Eukaryota</taxon>
        <taxon>Discoba</taxon>
        <taxon>Euglenozoa</taxon>
        <taxon>Kinetoplastea</taxon>
        <taxon>Metakinetoplastina</taxon>
        <taxon>Trypanosomatida</taxon>
        <taxon>Trypanosomatidae</taxon>
        <taxon>Leishmaniinae</taxon>
        <taxon>Leptomonas</taxon>
    </lineage>
</organism>
<name>A0A0N1PEN0_LEPSE</name>
<dbReference type="InterPro" id="IPR036412">
    <property type="entry name" value="HAD-like_sf"/>
</dbReference>
<dbReference type="SUPFAM" id="SSF56784">
    <property type="entry name" value="HAD-like"/>
    <property type="match status" value="1"/>
</dbReference>
<reference evidence="1 2" key="1">
    <citation type="journal article" date="2015" name="PLoS Pathog.">
        <title>Leptomonas seymouri: Adaptations to the Dixenous Life Cycle Analyzed by Genome Sequencing, Transcriptome Profiling and Co-infection with Leishmania donovani.</title>
        <authorList>
            <person name="Kraeva N."/>
            <person name="Butenko A."/>
            <person name="Hlavacova J."/>
            <person name="Kostygov A."/>
            <person name="Myskova J."/>
            <person name="Grybchuk D."/>
            <person name="Lestinova T."/>
            <person name="Votypka J."/>
            <person name="Volf P."/>
            <person name="Opperdoes F."/>
            <person name="Flegontov P."/>
            <person name="Lukes J."/>
            <person name="Yurchenko V."/>
        </authorList>
    </citation>
    <scope>NUCLEOTIDE SEQUENCE [LARGE SCALE GENOMIC DNA]</scope>
    <source>
        <strain evidence="1 2">ATCC 30220</strain>
    </source>
</reference>
<dbReference type="GO" id="GO:0019509">
    <property type="term" value="P:L-methionine salvage from methylthioadenosine"/>
    <property type="evidence" value="ECO:0007669"/>
    <property type="project" value="TreeGrafter"/>
</dbReference>
<dbReference type="VEuPathDB" id="TriTrypDB:Lsey_0004_0390"/>
<sequence length="388" mass="43082">MPPSTAWQCILAQTELAHLTNTLPPEDSYEGLTAVIESKLSSWKMRPPNIHEALGERGVVLSRVYDAPLEYNSSASCPGDRPPAVVFLCDMEGTTTPLPFVKQVMLPLAASYADTYTKVHFPSDAAFVQHVAAAAAFLAAKPVAVPTGEQPDGSPVARTLSEAYEKSEAAQFKDEDANNTVRQLFCHHLREEIKKEMAEAHVKAVVCSIWEEVYAQGQHQTQVFPDVNEFFRYVGSERNDGLWHIATYSCYSVAAQKVMLRYTPYGDLNPFITAYFDPSIVGTKLMQKSYMRIHNLLAQQLDIGAPEDLRIVFLTDSTSEASAADCSGAIDCPVLCMRPLNEWITTETMFSVPVPFITSFSQLLRPDEKVDYHQLVKYTLATLQEKAA</sequence>
<dbReference type="Proteomes" id="UP000038009">
    <property type="component" value="Unassembled WGS sequence"/>
</dbReference>
<comment type="caution">
    <text evidence="1">The sequence shown here is derived from an EMBL/GenBank/DDBJ whole genome shotgun (WGS) entry which is preliminary data.</text>
</comment>
<evidence type="ECO:0000313" key="2">
    <source>
        <dbReference type="Proteomes" id="UP000038009"/>
    </source>
</evidence>
<dbReference type="OrthoDB" id="272500at2759"/>
<dbReference type="PANTHER" id="PTHR20371:SF1">
    <property type="entry name" value="ENOLASE-PHOSPHATASE E1"/>
    <property type="match status" value="1"/>
</dbReference>